<sequence>MFVVGATKKLQNEISKPIADVEDYQDVPEIYQWHANIITINRRKCLVLMNNQTGLNLTLFGLRKQQFKNLDDVIKGSLNQLFQVLEVEQSVRDQMLEAADEIVYTKTKSRRLLGMMNDLKLMIESHTKGREYEDIDAVHVNKENNNNPYSALEHHFPHKEFVKYFEDEK</sequence>
<evidence type="ECO:0000313" key="2">
    <source>
        <dbReference type="EMBL" id="ARI75902.1"/>
    </source>
</evidence>
<dbReference type="STRING" id="402384.HM131_03250"/>
<dbReference type="Pfam" id="PF22016">
    <property type="entry name" value="DUF6933"/>
    <property type="match status" value="1"/>
</dbReference>
<evidence type="ECO:0000259" key="1">
    <source>
        <dbReference type="Pfam" id="PF22016"/>
    </source>
</evidence>
<gene>
    <name evidence="2" type="ORF">HM131_03250</name>
</gene>
<dbReference type="KEGG" id="hmn:HM131_03250"/>
<organism evidence="2 3">
    <name type="scientific">Halobacillus mangrovi</name>
    <dbReference type="NCBI Taxonomy" id="402384"/>
    <lineage>
        <taxon>Bacteria</taxon>
        <taxon>Bacillati</taxon>
        <taxon>Bacillota</taxon>
        <taxon>Bacilli</taxon>
        <taxon>Bacillales</taxon>
        <taxon>Bacillaceae</taxon>
        <taxon>Halobacillus</taxon>
    </lineage>
</organism>
<dbReference type="Proteomes" id="UP000192527">
    <property type="component" value="Chromosome"/>
</dbReference>
<keyword evidence="3" id="KW-1185">Reference proteome</keyword>
<reference evidence="2 3" key="1">
    <citation type="submission" date="2017-04" db="EMBL/GenBank/DDBJ databases">
        <title>The whole genome sequencing and assembly of Halobacillus mangrovi strain.</title>
        <authorList>
            <person name="Lee S.-J."/>
            <person name="Park M.-K."/>
            <person name="Kim J.-Y."/>
            <person name="Lee Y.-J."/>
            <person name="Yi H."/>
            <person name="Bahn Y.-S."/>
            <person name="Kim J.F."/>
            <person name="Lee D.-W."/>
        </authorList>
    </citation>
    <scope>NUCLEOTIDE SEQUENCE [LARGE SCALE GENOMIC DNA]</scope>
    <source>
        <strain evidence="2 3">KTB 131</strain>
    </source>
</reference>
<name>A0A1W5ZRJ2_9BACI</name>
<evidence type="ECO:0000313" key="3">
    <source>
        <dbReference type="Proteomes" id="UP000192527"/>
    </source>
</evidence>
<protein>
    <recommendedName>
        <fullName evidence="1">DUF6933 domain-containing protein</fullName>
    </recommendedName>
</protein>
<feature type="domain" description="DUF6933" evidence="1">
    <location>
        <begin position="5"/>
        <end position="160"/>
    </location>
</feature>
<dbReference type="AlphaFoldDB" id="A0A1W5ZRJ2"/>
<dbReference type="OrthoDB" id="9801392at2"/>
<proteinExistence type="predicted"/>
<dbReference type="EMBL" id="CP020772">
    <property type="protein sequence ID" value="ARI75902.1"/>
    <property type="molecule type" value="Genomic_DNA"/>
</dbReference>
<accession>A0A1W5ZRJ2</accession>
<dbReference type="InterPro" id="IPR053864">
    <property type="entry name" value="DUF6933"/>
</dbReference>